<comment type="caution">
    <text evidence="3">The sequence shown here is derived from an EMBL/GenBank/DDBJ whole genome shotgun (WGS) entry which is preliminary data.</text>
</comment>
<dbReference type="AlphaFoldDB" id="A0A943EGL5"/>
<evidence type="ECO:0000313" key="4">
    <source>
        <dbReference type="Proteomes" id="UP000754226"/>
    </source>
</evidence>
<proteinExistence type="predicted"/>
<dbReference type="Pfam" id="PF00501">
    <property type="entry name" value="AMP-binding"/>
    <property type="match status" value="1"/>
</dbReference>
<organism evidence="3 4">
    <name type="scientific">Acidaminococcus intestini</name>
    <dbReference type="NCBI Taxonomy" id="187327"/>
    <lineage>
        <taxon>Bacteria</taxon>
        <taxon>Bacillati</taxon>
        <taxon>Bacillota</taxon>
        <taxon>Negativicutes</taxon>
        <taxon>Acidaminococcales</taxon>
        <taxon>Acidaminococcaceae</taxon>
        <taxon>Acidaminococcus</taxon>
    </lineage>
</organism>
<dbReference type="GO" id="GO:0016877">
    <property type="term" value="F:ligase activity, forming carbon-sulfur bonds"/>
    <property type="evidence" value="ECO:0007669"/>
    <property type="project" value="UniProtKB-ARBA"/>
</dbReference>
<dbReference type="EMBL" id="JAGZCZ010000004">
    <property type="protein sequence ID" value="MBS5519478.1"/>
    <property type="molecule type" value="Genomic_DNA"/>
</dbReference>
<dbReference type="Gene3D" id="3.40.50.12780">
    <property type="entry name" value="N-terminal domain of ligase-like"/>
    <property type="match status" value="1"/>
</dbReference>
<dbReference type="Gene3D" id="3.40.50.980">
    <property type="match status" value="1"/>
</dbReference>
<dbReference type="PANTHER" id="PTHR43767:SF10">
    <property type="entry name" value="SURFACTIN SYNTHASE SUBUNIT 1"/>
    <property type="match status" value="1"/>
</dbReference>
<dbReference type="Pfam" id="PF13193">
    <property type="entry name" value="AMP-binding_C"/>
    <property type="match status" value="1"/>
</dbReference>
<dbReference type="Proteomes" id="UP000754226">
    <property type="component" value="Unassembled WGS sequence"/>
</dbReference>
<feature type="domain" description="AMP-dependent synthetase/ligase" evidence="1">
    <location>
        <begin position="126"/>
        <end position="298"/>
    </location>
</feature>
<protein>
    <submittedName>
        <fullName evidence="3">AMP-binding protein</fullName>
    </submittedName>
</protein>
<dbReference type="SUPFAM" id="SSF56801">
    <property type="entry name" value="Acetyl-CoA synthetase-like"/>
    <property type="match status" value="1"/>
</dbReference>
<gene>
    <name evidence="3" type="ORF">KHX13_03955</name>
</gene>
<accession>A0A943EGL5</accession>
<dbReference type="Gene3D" id="3.30.300.30">
    <property type="match status" value="1"/>
</dbReference>
<dbReference type="PANTHER" id="PTHR43767">
    <property type="entry name" value="LONG-CHAIN-FATTY-ACID--COA LIGASE"/>
    <property type="match status" value="1"/>
</dbReference>
<feature type="domain" description="AMP-binding enzyme C-terminal" evidence="2">
    <location>
        <begin position="351"/>
        <end position="424"/>
    </location>
</feature>
<name>A0A943EGL5_9FIRM</name>
<sequence>MMNYMDLLLMQAEKLPQKVFLVTETKRLTYLAVCDAALSYAARLQALSCPKGPVLIIRKDPVAQLITFLGAQKAGFVPILGHPDLTPHLAEMLSKKRGIAYIDDGRFRLGQAGSTMPLGAIMGVLSSGSTDLPKLLFRTYESWADFFPEQCRIFGLKKDSVAFTEGSMSFTGNLSVFASVLYAGAALVMAEGLYPKRWEALIYREGVTYLYLVPVKLKLLLRTIRHTFPSVTTVMAGSQLLDSDTAKALKQAFPHSEIYLYYGATELNYVTYLTYKELLQHPMSVGRPVKGVSVVIRDGLIYIDTPYHVAGLSQPCTLGDEGYFDEAGYLIFLGRKGDVVNIGGLTISCSKVENALLSLPYVSDAIVLSVADEKRDEAMAAFLVLKEEKSRAVIREDLKTRLMIKEMPRHFIICPELPLTAAGKVDRRALLKMLGAKGIPTVR</sequence>
<dbReference type="InterPro" id="IPR000873">
    <property type="entry name" value="AMP-dep_synth/lig_dom"/>
</dbReference>
<evidence type="ECO:0000259" key="1">
    <source>
        <dbReference type="Pfam" id="PF00501"/>
    </source>
</evidence>
<evidence type="ECO:0000259" key="2">
    <source>
        <dbReference type="Pfam" id="PF13193"/>
    </source>
</evidence>
<dbReference type="InterPro" id="IPR045851">
    <property type="entry name" value="AMP-bd_C_sf"/>
</dbReference>
<dbReference type="InterPro" id="IPR025110">
    <property type="entry name" value="AMP-bd_C"/>
</dbReference>
<reference evidence="3" key="1">
    <citation type="submission" date="2021-02" db="EMBL/GenBank/DDBJ databases">
        <title>Infant gut strain persistence is associated with maternal origin, phylogeny, and functional potential including surface adhesion and iron acquisition.</title>
        <authorList>
            <person name="Lou Y.C."/>
        </authorList>
    </citation>
    <scope>NUCLEOTIDE SEQUENCE</scope>
    <source>
        <strain evidence="3">L3_106_000M1_dasL3_106_000M1_concoct_15</strain>
    </source>
</reference>
<dbReference type="InterPro" id="IPR050237">
    <property type="entry name" value="ATP-dep_AMP-bd_enzyme"/>
</dbReference>
<evidence type="ECO:0000313" key="3">
    <source>
        <dbReference type="EMBL" id="MBS5519478.1"/>
    </source>
</evidence>
<dbReference type="InterPro" id="IPR042099">
    <property type="entry name" value="ANL_N_sf"/>
</dbReference>